<dbReference type="PROSITE" id="PS51257">
    <property type="entry name" value="PROKAR_LIPOPROTEIN"/>
    <property type="match status" value="1"/>
</dbReference>
<proteinExistence type="predicted"/>
<evidence type="ECO:0000313" key="3">
    <source>
        <dbReference type="EMBL" id="MDT0451415.1"/>
    </source>
</evidence>
<feature type="signal peptide" evidence="2">
    <location>
        <begin position="1"/>
        <end position="23"/>
    </location>
</feature>
<comment type="caution">
    <text evidence="3">The sequence shown here is derived from an EMBL/GenBank/DDBJ whole genome shotgun (WGS) entry which is preliminary data.</text>
</comment>
<protein>
    <recommendedName>
        <fullName evidence="5">Lipoprotein</fullName>
    </recommendedName>
</protein>
<dbReference type="RefSeq" id="WP_311612813.1">
    <property type="nucleotide sequence ID" value="NZ_JAVRFI010000013.1"/>
</dbReference>
<reference evidence="3" key="1">
    <citation type="submission" date="2024-05" db="EMBL/GenBank/DDBJ databases">
        <title>30 novel species of actinomycetes from the DSMZ collection.</title>
        <authorList>
            <person name="Nouioui I."/>
        </authorList>
    </citation>
    <scope>NUCLEOTIDE SEQUENCE</scope>
    <source>
        <strain evidence="3">DSM 40473</strain>
    </source>
</reference>
<name>A0ABU2STT1_9ACTN</name>
<feature type="compositionally biased region" description="Low complexity" evidence="1">
    <location>
        <begin position="39"/>
        <end position="50"/>
    </location>
</feature>
<dbReference type="Proteomes" id="UP001180531">
    <property type="component" value="Unassembled WGS sequence"/>
</dbReference>
<evidence type="ECO:0000256" key="2">
    <source>
        <dbReference type="SAM" id="SignalP"/>
    </source>
</evidence>
<accession>A0ABU2STT1</accession>
<evidence type="ECO:0000313" key="4">
    <source>
        <dbReference type="Proteomes" id="UP001180531"/>
    </source>
</evidence>
<dbReference type="EMBL" id="JAVRFI010000013">
    <property type="protein sequence ID" value="MDT0451415.1"/>
    <property type="molecule type" value="Genomic_DNA"/>
</dbReference>
<evidence type="ECO:0008006" key="5">
    <source>
        <dbReference type="Google" id="ProtNLM"/>
    </source>
</evidence>
<sequence length="186" mass="19527">MKRMTAAAVVVASALLVTGCSSSSDGGKDGGDGKDGKKPGSSGASKAPGAFGQDEAAMKAVAVKYRQSVHQRDWRQACELSTQQGRDGKSVDDCAKANIAGDGDASPATVVFEGTPETVPATDRYLAGTGLMVTTTFTNSEGRHAERVALRMVKEGATWLVEQDADIYDSEMRHADPVRDALMRSK</sequence>
<keyword evidence="2" id="KW-0732">Signal</keyword>
<keyword evidence="4" id="KW-1185">Reference proteome</keyword>
<feature type="chain" id="PRO_5045291921" description="Lipoprotein" evidence="2">
    <location>
        <begin position="24"/>
        <end position="186"/>
    </location>
</feature>
<gene>
    <name evidence="3" type="ORF">RM609_20310</name>
</gene>
<organism evidence="3 4">
    <name type="scientific">Streptomyces hesseae</name>
    <dbReference type="NCBI Taxonomy" id="3075519"/>
    <lineage>
        <taxon>Bacteria</taxon>
        <taxon>Bacillati</taxon>
        <taxon>Actinomycetota</taxon>
        <taxon>Actinomycetes</taxon>
        <taxon>Kitasatosporales</taxon>
        <taxon>Streptomycetaceae</taxon>
        <taxon>Streptomyces</taxon>
    </lineage>
</organism>
<feature type="compositionally biased region" description="Basic and acidic residues" evidence="1">
    <location>
        <begin position="26"/>
        <end position="38"/>
    </location>
</feature>
<feature type="region of interest" description="Disordered" evidence="1">
    <location>
        <begin position="19"/>
        <end position="52"/>
    </location>
</feature>
<evidence type="ECO:0000256" key="1">
    <source>
        <dbReference type="SAM" id="MobiDB-lite"/>
    </source>
</evidence>